<keyword evidence="3" id="KW-1185">Reference proteome</keyword>
<dbReference type="STRING" id="38772.ENSGAGP00000018876"/>
<feature type="region of interest" description="Disordered" evidence="1">
    <location>
        <begin position="82"/>
        <end position="157"/>
    </location>
</feature>
<name>A0A452HUS9_9SAUR</name>
<feature type="compositionally biased region" description="Low complexity" evidence="1">
    <location>
        <begin position="82"/>
        <end position="94"/>
    </location>
</feature>
<evidence type="ECO:0000256" key="1">
    <source>
        <dbReference type="SAM" id="MobiDB-lite"/>
    </source>
</evidence>
<dbReference type="AlphaFoldDB" id="A0A452HUS9"/>
<dbReference type="Ensembl" id="ENSGAGT00000021520.1">
    <property type="protein sequence ID" value="ENSGAGP00000018876.1"/>
    <property type="gene ID" value="ENSGAGG00000013975.1"/>
</dbReference>
<feature type="compositionally biased region" description="Polar residues" evidence="1">
    <location>
        <begin position="95"/>
        <end position="111"/>
    </location>
</feature>
<feature type="compositionally biased region" description="Low complexity" evidence="1">
    <location>
        <begin position="129"/>
        <end position="140"/>
    </location>
</feature>
<proteinExistence type="predicted"/>
<reference evidence="3" key="1">
    <citation type="journal article" date="2017" name="PLoS ONE">
        <title>The Agassiz's desert tortoise genome provides a resource for the conservation of a threatened species.</title>
        <authorList>
            <person name="Tollis M."/>
            <person name="DeNardo D.F."/>
            <person name="Cornelius J.A."/>
            <person name="Dolby G.A."/>
            <person name="Edwards T."/>
            <person name="Henen B.T."/>
            <person name="Karl A.E."/>
            <person name="Murphy R.W."/>
            <person name="Kusumi K."/>
        </authorList>
    </citation>
    <scope>NUCLEOTIDE SEQUENCE [LARGE SCALE GENOMIC DNA]</scope>
</reference>
<accession>A0A452HUS9</accession>
<protein>
    <submittedName>
        <fullName evidence="2">Uncharacterized protein</fullName>
    </submittedName>
</protein>
<evidence type="ECO:0000313" key="3">
    <source>
        <dbReference type="Proteomes" id="UP000291020"/>
    </source>
</evidence>
<sequence length="157" mass="17398">MQYSIRNSISHFPGEYIKYIVLGTSNSPSPSSSMTTKQLQDYWRNEKRRCRQVKLLFEIPSTRIVEQYFSKYVVTLTPSCTPTAASTHSSFTHSQSIGPTTQTRSRSCTPNPLSPAPPQSQHLQPRSLTPSHTPTHCPSPVKVSEGGGERATEGGEM</sequence>
<reference evidence="2" key="2">
    <citation type="submission" date="2025-08" db="UniProtKB">
        <authorList>
            <consortium name="Ensembl"/>
        </authorList>
    </citation>
    <scope>IDENTIFICATION</scope>
</reference>
<reference evidence="2" key="3">
    <citation type="submission" date="2025-09" db="UniProtKB">
        <authorList>
            <consortium name="Ensembl"/>
        </authorList>
    </citation>
    <scope>IDENTIFICATION</scope>
</reference>
<organism evidence="2 3">
    <name type="scientific">Gopherus agassizii</name>
    <name type="common">Agassiz's desert tortoise</name>
    <dbReference type="NCBI Taxonomy" id="38772"/>
    <lineage>
        <taxon>Eukaryota</taxon>
        <taxon>Metazoa</taxon>
        <taxon>Chordata</taxon>
        <taxon>Craniata</taxon>
        <taxon>Vertebrata</taxon>
        <taxon>Euteleostomi</taxon>
        <taxon>Archelosauria</taxon>
        <taxon>Testudinata</taxon>
        <taxon>Testudines</taxon>
        <taxon>Cryptodira</taxon>
        <taxon>Durocryptodira</taxon>
        <taxon>Testudinoidea</taxon>
        <taxon>Testudinidae</taxon>
        <taxon>Gopherus</taxon>
    </lineage>
</organism>
<feature type="compositionally biased region" description="Polar residues" evidence="1">
    <location>
        <begin position="119"/>
        <end position="128"/>
    </location>
</feature>
<feature type="compositionally biased region" description="Basic and acidic residues" evidence="1">
    <location>
        <begin position="147"/>
        <end position="157"/>
    </location>
</feature>
<evidence type="ECO:0000313" key="2">
    <source>
        <dbReference type="Ensembl" id="ENSGAGP00000018876.1"/>
    </source>
</evidence>
<dbReference type="Proteomes" id="UP000291020">
    <property type="component" value="Unassembled WGS sequence"/>
</dbReference>